<feature type="coiled-coil region" evidence="1">
    <location>
        <begin position="57"/>
        <end position="84"/>
    </location>
</feature>
<dbReference type="AlphaFoldDB" id="A0A9D4RWN0"/>
<sequence>MDSTEKRLHTLEEVERKVSSFESELKKLWLVVDDRNRKLGDQVAKVEEKTESIDFALNQVNSKVSELEKQRNNLQDEIVYLQSQSMRNNLVFSGIPETRTGTFEDAEITLRSFLQEKMKLAKEEAA</sequence>
<keyword evidence="1" id="KW-0175">Coiled coil</keyword>
<proteinExistence type="predicted"/>
<reference evidence="2" key="2">
    <citation type="submission" date="2020-11" db="EMBL/GenBank/DDBJ databases">
        <authorList>
            <person name="McCartney M.A."/>
            <person name="Auch B."/>
            <person name="Kono T."/>
            <person name="Mallez S."/>
            <person name="Becker A."/>
            <person name="Gohl D.M."/>
            <person name="Silverstein K.A.T."/>
            <person name="Koren S."/>
            <person name="Bechman K.B."/>
            <person name="Herman A."/>
            <person name="Abrahante J.E."/>
            <person name="Garbe J."/>
        </authorList>
    </citation>
    <scope>NUCLEOTIDE SEQUENCE</scope>
    <source>
        <strain evidence="2">Duluth1</strain>
        <tissue evidence="2">Whole animal</tissue>
    </source>
</reference>
<keyword evidence="3" id="KW-1185">Reference proteome</keyword>
<dbReference type="EMBL" id="JAIWYP010000001">
    <property type="protein sequence ID" value="KAH3884176.1"/>
    <property type="molecule type" value="Genomic_DNA"/>
</dbReference>
<reference evidence="2" key="1">
    <citation type="journal article" date="2019" name="bioRxiv">
        <title>The Genome of the Zebra Mussel, Dreissena polymorpha: A Resource for Invasive Species Research.</title>
        <authorList>
            <person name="McCartney M.A."/>
            <person name="Auch B."/>
            <person name="Kono T."/>
            <person name="Mallez S."/>
            <person name="Zhang Y."/>
            <person name="Obille A."/>
            <person name="Becker A."/>
            <person name="Abrahante J.E."/>
            <person name="Garbe J."/>
            <person name="Badalamenti J.P."/>
            <person name="Herman A."/>
            <person name="Mangelson H."/>
            <person name="Liachko I."/>
            <person name="Sullivan S."/>
            <person name="Sone E.D."/>
            <person name="Koren S."/>
            <person name="Silverstein K.A.T."/>
            <person name="Beckman K.B."/>
            <person name="Gohl D.M."/>
        </authorList>
    </citation>
    <scope>NUCLEOTIDE SEQUENCE</scope>
    <source>
        <strain evidence="2">Duluth1</strain>
        <tissue evidence="2">Whole animal</tissue>
    </source>
</reference>
<name>A0A9D4RWN0_DREPO</name>
<evidence type="ECO:0000313" key="2">
    <source>
        <dbReference type="EMBL" id="KAH3884176.1"/>
    </source>
</evidence>
<organism evidence="2 3">
    <name type="scientific">Dreissena polymorpha</name>
    <name type="common">Zebra mussel</name>
    <name type="synonym">Mytilus polymorpha</name>
    <dbReference type="NCBI Taxonomy" id="45954"/>
    <lineage>
        <taxon>Eukaryota</taxon>
        <taxon>Metazoa</taxon>
        <taxon>Spiralia</taxon>
        <taxon>Lophotrochozoa</taxon>
        <taxon>Mollusca</taxon>
        <taxon>Bivalvia</taxon>
        <taxon>Autobranchia</taxon>
        <taxon>Heteroconchia</taxon>
        <taxon>Euheterodonta</taxon>
        <taxon>Imparidentia</taxon>
        <taxon>Neoheterodontei</taxon>
        <taxon>Myida</taxon>
        <taxon>Dreissenoidea</taxon>
        <taxon>Dreissenidae</taxon>
        <taxon>Dreissena</taxon>
    </lineage>
</organism>
<comment type="caution">
    <text evidence="2">The sequence shown here is derived from an EMBL/GenBank/DDBJ whole genome shotgun (WGS) entry which is preliminary data.</text>
</comment>
<accession>A0A9D4RWN0</accession>
<gene>
    <name evidence="2" type="ORF">DPMN_008149</name>
</gene>
<evidence type="ECO:0000313" key="3">
    <source>
        <dbReference type="Proteomes" id="UP000828390"/>
    </source>
</evidence>
<dbReference type="Proteomes" id="UP000828390">
    <property type="component" value="Unassembled WGS sequence"/>
</dbReference>
<protein>
    <submittedName>
        <fullName evidence="2">Uncharacterized protein</fullName>
    </submittedName>
</protein>
<evidence type="ECO:0000256" key="1">
    <source>
        <dbReference type="SAM" id="Coils"/>
    </source>
</evidence>